<proteinExistence type="predicted"/>
<keyword evidence="3" id="KW-1185">Reference proteome</keyword>
<accession>H8GLP6</accession>
<gene>
    <name evidence="2" type="ORF">Metal_2887</name>
</gene>
<feature type="region of interest" description="Disordered" evidence="1">
    <location>
        <begin position="1"/>
        <end position="28"/>
    </location>
</feature>
<dbReference type="EMBL" id="CM001475">
    <property type="protein sequence ID" value="EIC30573.1"/>
    <property type="molecule type" value="Genomic_DNA"/>
</dbReference>
<evidence type="ECO:0000256" key="1">
    <source>
        <dbReference type="SAM" id="MobiDB-lite"/>
    </source>
</evidence>
<evidence type="ECO:0000313" key="2">
    <source>
        <dbReference type="EMBL" id="EIC30573.1"/>
    </source>
</evidence>
<dbReference type="Proteomes" id="UP000005090">
    <property type="component" value="Chromosome"/>
</dbReference>
<sequence length="132" mass="14806">MKSNPLKKPGQRGGKRPGSGRKKGTPNKATFELKQAAAEHGQEVLDALIRIIRDQETPANTIVAACRELLDRGYGKPTQHVVEENVTAGMTPDMLKRLETDMIERMTKAREQQRLVLIERGFIDEDGNKLRD</sequence>
<dbReference type="eggNOG" id="ENOG503174B">
    <property type="taxonomic scope" value="Bacteria"/>
</dbReference>
<reference evidence="2 3" key="1">
    <citation type="journal article" date="2013" name="Genome Announc.">
        <title>Genome Sequence of the Obligate Gammaproteobacterial Methanotroph Methylomicrobium album Strain BG8.</title>
        <authorList>
            <person name="Kits K.D."/>
            <person name="Kalyuzhnaya M.G."/>
            <person name="Klotz M.G."/>
            <person name="Jetten M.S."/>
            <person name="Op den Camp H.J."/>
            <person name="Vuilleumier S."/>
            <person name="Bringel F."/>
            <person name="Dispirito A.A."/>
            <person name="Murrell J.C."/>
            <person name="Bruce D."/>
            <person name="Cheng J.F."/>
            <person name="Copeland A."/>
            <person name="Goodwin L."/>
            <person name="Hauser L."/>
            <person name="Lajus A."/>
            <person name="Land M.L."/>
            <person name="Lapidus A."/>
            <person name="Lucas S."/>
            <person name="Medigue C."/>
            <person name="Pitluck S."/>
            <person name="Woyke T."/>
            <person name="Zeytun A."/>
            <person name="Stein L.Y."/>
        </authorList>
    </citation>
    <scope>NUCLEOTIDE SEQUENCE [LARGE SCALE GENOMIC DNA]</scope>
    <source>
        <strain evidence="2 3">BG8</strain>
    </source>
</reference>
<organism evidence="2 3">
    <name type="scientific">Methylomicrobium album BG8</name>
    <dbReference type="NCBI Taxonomy" id="686340"/>
    <lineage>
        <taxon>Bacteria</taxon>
        <taxon>Pseudomonadati</taxon>
        <taxon>Pseudomonadota</taxon>
        <taxon>Gammaproteobacteria</taxon>
        <taxon>Methylococcales</taxon>
        <taxon>Methylococcaceae</taxon>
        <taxon>Methylomicrobium</taxon>
    </lineage>
</organism>
<dbReference type="AlphaFoldDB" id="H8GLP6"/>
<dbReference type="HOGENOM" id="CLU_1990038_0_0_6"/>
<evidence type="ECO:0000313" key="3">
    <source>
        <dbReference type="Proteomes" id="UP000005090"/>
    </source>
</evidence>
<protein>
    <submittedName>
        <fullName evidence="2">Uncharacterized protein</fullName>
    </submittedName>
</protein>
<feature type="compositionally biased region" description="Basic residues" evidence="1">
    <location>
        <begin position="9"/>
        <end position="25"/>
    </location>
</feature>
<dbReference type="STRING" id="686340.Metal_2887"/>
<name>H8GLP6_METAL</name>
<dbReference type="RefSeq" id="WP_005373244.1">
    <property type="nucleotide sequence ID" value="NZ_CM001475.1"/>
</dbReference>